<dbReference type="EMBL" id="LR746269">
    <property type="protein sequence ID" value="CAA7397430.1"/>
    <property type="molecule type" value="Genomic_DNA"/>
</dbReference>
<dbReference type="SMART" id="SM00297">
    <property type="entry name" value="BROMO"/>
    <property type="match status" value="1"/>
</dbReference>
<dbReference type="Gene3D" id="1.20.920.10">
    <property type="entry name" value="Bromodomain-like"/>
    <property type="match status" value="1"/>
</dbReference>
<evidence type="ECO:0000256" key="2">
    <source>
        <dbReference type="ARBA" id="ARBA00023117"/>
    </source>
</evidence>
<evidence type="ECO:0000313" key="9">
    <source>
        <dbReference type="Proteomes" id="UP000663760"/>
    </source>
</evidence>
<proteinExistence type="predicted"/>
<feature type="compositionally biased region" description="Basic and acidic residues" evidence="5">
    <location>
        <begin position="367"/>
        <end position="380"/>
    </location>
</feature>
<evidence type="ECO:0000259" key="6">
    <source>
        <dbReference type="PROSITE" id="PS50014"/>
    </source>
</evidence>
<keyword evidence="3" id="KW-0804">Transcription</keyword>
<evidence type="ECO:0000259" key="7">
    <source>
        <dbReference type="PROSITE" id="PS51525"/>
    </source>
</evidence>
<feature type="compositionally biased region" description="Basic residues" evidence="5">
    <location>
        <begin position="17"/>
        <end position="27"/>
    </location>
</feature>
<dbReference type="PROSITE" id="PS51525">
    <property type="entry name" value="NET"/>
    <property type="match status" value="1"/>
</dbReference>
<keyword evidence="9" id="KW-1185">Reference proteome</keyword>
<dbReference type="InterPro" id="IPR038336">
    <property type="entry name" value="NET_sf"/>
</dbReference>
<accession>A0A7I8KI79</accession>
<organism evidence="8 9">
    <name type="scientific">Spirodela intermedia</name>
    <name type="common">Intermediate duckweed</name>
    <dbReference type="NCBI Taxonomy" id="51605"/>
    <lineage>
        <taxon>Eukaryota</taxon>
        <taxon>Viridiplantae</taxon>
        <taxon>Streptophyta</taxon>
        <taxon>Embryophyta</taxon>
        <taxon>Tracheophyta</taxon>
        <taxon>Spermatophyta</taxon>
        <taxon>Magnoliopsida</taxon>
        <taxon>Liliopsida</taxon>
        <taxon>Araceae</taxon>
        <taxon>Lemnoideae</taxon>
        <taxon>Spirodela</taxon>
    </lineage>
</organism>
<dbReference type="AlphaFoldDB" id="A0A7I8KI79"/>
<dbReference type="Gene3D" id="1.20.1270.220">
    <property type="match status" value="1"/>
</dbReference>
<dbReference type="Proteomes" id="UP000663760">
    <property type="component" value="Chromosome 6"/>
</dbReference>
<reference evidence="8" key="1">
    <citation type="submission" date="2020-02" db="EMBL/GenBank/DDBJ databases">
        <authorList>
            <person name="Scholz U."/>
            <person name="Mascher M."/>
            <person name="Fiebig A."/>
        </authorList>
    </citation>
    <scope>NUCLEOTIDE SEQUENCE</scope>
</reference>
<evidence type="ECO:0000256" key="4">
    <source>
        <dbReference type="PROSITE-ProRule" id="PRU00035"/>
    </source>
</evidence>
<dbReference type="PANTHER" id="PTHR45926">
    <property type="entry name" value="OSJNBA0053K19.4 PROTEIN"/>
    <property type="match status" value="1"/>
</dbReference>
<dbReference type="InterPro" id="IPR036427">
    <property type="entry name" value="Bromodomain-like_sf"/>
</dbReference>
<feature type="domain" description="Bromo" evidence="6">
    <location>
        <begin position="235"/>
        <end position="307"/>
    </location>
</feature>
<dbReference type="InterPro" id="IPR001487">
    <property type="entry name" value="Bromodomain"/>
</dbReference>
<feature type="domain" description="NET" evidence="7">
    <location>
        <begin position="365"/>
        <end position="447"/>
    </location>
</feature>
<evidence type="ECO:0000256" key="1">
    <source>
        <dbReference type="ARBA" id="ARBA00023015"/>
    </source>
</evidence>
<dbReference type="InterPro" id="IPR027353">
    <property type="entry name" value="NET_dom"/>
</dbReference>
<protein>
    <submittedName>
        <fullName evidence="8">Uncharacterized protein</fullName>
    </submittedName>
</protein>
<keyword evidence="1" id="KW-0805">Transcription regulation</keyword>
<feature type="region of interest" description="Disordered" evidence="5">
    <location>
        <begin position="327"/>
        <end position="380"/>
    </location>
</feature>
<dbReference type="Pfam" id="PF00439">
    <property type="entry name" value="Bromodomain"/>
    <property type="match status" value="1"/>
</dbReference>
<dbReference type="SUPFAM" id="SSF47370">
    <property type="entry name" value="Bromodomain"/>
    <property type="match status" value="1"/>
</dbReference>
<name>A0A7I8KI79_SPIIN</name>
<dbReference type="PRINTS" id="PR00503">
    <property type="entry name" value="BROMODOMAIN"/>
</dbReference>
<dbReference type="Pfam" id="PF17035">
    <property type="entry name" value="BET"/>
    <property type="match status" value="1"/>
</dbReference>
<dbReference type="PROSITE" id="PS50014">
    <property type="entry name" value="BROMODOMAIN_2"/>
    <property type="match status" value="1"/>
</dbReference>
<keyword evidence="2 4" id="KW-0103">Bromodomain</keyword>
<sequence>MASDAIAGGGGGGTSKARSKKSGKAKKSAAAQSRPRRPQPPPPKFHRSDSAVSDGDISDGDNNRRGHNPAAASSNLKKRSPGGRPPRNLKKRSHPIRSLKQENGGPSTVTISIASKSRHEVRELRLELIKELEQVRACVRKLQACELQLAASAAAYPSAKKPSRRPLARGAVENKKRAPKASPFHRNSELLLGKEKLPPALPSKKSKAKVDQTLEPDSQYADAFRNCSVLMSKLMKHRHGWVFSSPVDAEGLGLHDYFTIIKSPMDLGTVKTRLDRNWYKSPARFAEDVRLAFANAMTYNPKGHEVHSMAEQLSRIFEEGWPPIEAGCAAASSSTPPPRPPPPSVTRKTALEKSESFVGRPSKKQKAKDAHKRDMTYEEKQRLRDDLQSLPLEMLESIVQIIRKRNSALNQQDDDEIEVDIDSMDAETLWELHRFISNYQSSVSRKKRKVESETFPGEEAQQDLHGRVCL</sequence>
<feature type="compositionally biased region" description="Polar residues" evidence="5">
    <location>
        <begin position="104"/>
        <end position="114"/>
    </location>
</feature>
<evidence type="ECO:0000256" key="3">
    <source>
        <dbReference type="ARBA" id="ARBA00023163"/>
    </source>
</evidence>
<feature type="compositionally biased region" description="Basic residues" evidence="5">
    <location>
        <begin position="76"/>
        <end position="97"/>
    </location>
</feature>
<feature type="compositionally biased region" description="Pro residues" evidence="5">
    <location>
        <begin position="335"/>
        <end position="344"/>
    </location>
</feature>
<feature type="region of interest" description="Disordered" evidence="5">
    <location>
        <begin position="153"/>
        <end position="189"/>
    </location>
</feature>
<evidence type="ECO:0000256" key="5">
    <source>
        <dbReference type="SAM" id="MobiDB-lite"/>
    </source>
</evidence>
<feature type="region of interest" description="Disordered" evidence="5">
    <location>
        <begin position="1"/>
        <end position="114"/>
    </location>
</feature>
<evidence type="ECO:0000313" key="8">
    <source>
        <dbReference type="EMBL" id="CAA7397430.1"/>
    </source>
</evidence>
<dbReference type="OrthoDB" id="21449at2759"/>
<gene>
    <name evidence="8" type="ORF">SI8410_06008095</name>
</gene>